<proteinExistence type="predicted"/>
<evidence type="ECO:0000259" key="2">
    <source>
        <dbReference type="Pfam" id="PF00144"/>
    </source>
</evidence>
<reference evidence="3 4" key="1">
    <citation type="submission" date="2024-11" db="EMBL/GenBank/DDBJ databases">
        <title>The Natural Products Discovery Center: Release of the First 8490 Sequenced Strains for Exploring Actinobacteria Biosynthetic Diversity.</title>
        <authorList>
            <person name="Kalkreuter E."/>
            <person name="Kautsar S.A."/>
            <person name="Yang D."/>
            <person name="Bader C.D."/>
            <person name="Teijaro C.N."/>
            <person name="Fluegel L."/>
            <person name="Davis C.M."/>
            <person name="Simpson J.R."/>
            <person name="Lauterbach L."/>
            <person name="Steele A.D."/>
            <person name="Gui C."/>
            <person name="Meng S."/>
            <person name="Li G."/>
            <person name="Viehrig K."/>
            <person name="Ye F."/>
            <person name="Su P."/>
            <person name="Kiefer A.F."/>
            <person name="Nichols A."/>
            <person name="Cepeda A.J."/>
            <person name="Yan W."/>
            <person name="Fan B."/>
            <person name="Jiang Y."/>
            <person name="Adhikari A."/>
            <person name="Zheng C.-J."/>
            <person name="Schuster L."/>
            <person name="Cowan T.M."/>
            <person name="Smanski M.J."/>
            <person name="Chevrette M.G."/>
            <person name="De Carvalho L.P.S."/>
            <person name="Shen B."/>
        </authorList>
    </citation>
    <scope>NUCLEOTIDE SEQUENCE [LARGE SCALE GENOMIC DNA]</scope>
    <source>
        <strain evidence="3 4">NPDC020863</strain>
    </source>
</reference>
<keyword evidence="3" id="KW-0378">Hydrolase</keyword>
<keyword evidence="1" id="KW-0732">Signal</keyword>
<dbReference type="GO" id="GO:0016787">
    <property type="term" value="F:hydrolase activity"/>
    <property type="evidence" value="ECO:0007669"/>
    <property type="project" value="UniProtKB-KW"/>
</dbReference>
<comment type="caution">
    <text evidence="3">The sequence shown here is derived from an EMBL/GenBank/DDBJ whole genome shotgun (WGS) entry which is preliminary data.</text>
</comment>
<dbReference type="InterPro" id="IPR001466">
    <property type="entry name" value="Beta-lactam-related"/>
</dbReference>
<dbReference type="InterPro" id="IPR050491">
    <property type="entry name" value="AmpC-like"/>
</dbReference>
<dbReference type="EC" id="3.-.-.-" evidence="3"/>
<evidence type="ECO:0000313" key="3">
    <source>
        <dbReference type="EMBL" id="MFK4266660.1"/>
    </source>
</evidence>
<accession>A0ABW8LL57</accession>
<sequence length="399" mass="43538">MNRNHLRQPRTLTGLVAAAVVALALVPMSTASAQQHRPPQPAGPDRPATQAALEDLVASGTPGAIARVDLGRRSWYGTAGVADLERPRPRTPADHFRIGSITKTFTAVTLLKLEAEGSLSLDDSVEKWLPGVFVHSDYDGRSITLRQLLNHTSGVFDILKDQDFVSRYAGAAFLEHRYDSWTPDRLVKIATSHPPLFEPGDGWRYSNTDYLLAGMVIEAATGQSYADVVESRLLRPLHLDETVVPGFSPTLPEPHARAYSRLFVDSPEAPVYDVTEFNPSIAGAAGEIISTTHDLNRFFGALFGRRILPPHQQDELLTGVDTGRGYEYGLGVRTYPLTCGGTVWGHDGDIFGSVTYAVSTEDGSHVLSLNANDNWNDDEPARNVIKADFCRSSAHQGRP</sequence>
<feature type="chain" id="PRO_5045656389" evidence="1">
    <location>
        <begin position="34"/>
        <end position="399"/>
    </location>
</feature>
<dbReference type="Proteomes" id="UP001620295">
    <property type="component" value="Unassembled WGS sequence"/>
</dbReference>
<feature type="signal peptide" evidence="1">
    <location>
        <begin position="1"/>
        <end position="33"/>
    </location>
</feature>
<evidence type="ECO:0000256" key="1">
    <source>
        <dbReference type="SAM" id="SignalP"/>
    </source>
</evidence>
<dbReference type="PANTHER" id="PTHR46825">
    <property type="entry name" value="D-ALANYL-D-ALANINE-CARBOXYPEPTIDASE/ENDOPEPTIDASE AMPH"/>
    <property type="match status" value="1"/>
</dbReference>
<dbReference type="Pfam" id="PF00144">
    <property type="entry name" value="Beta-lactamase"/>
    <property type="match status" value="1"/>
</dbReference>
<protein>
    <submittedName>
        <fullName evidence="3">Serine hydrolase domain-containing protein</fullName>
        <ecNumber evidence="3">3.-.-.-</ecNumber>
    </submittedName>
</protein>
<keyword evidence="4" id="KW-1185">Reference proteome</keyword>
<evidence type="ECO:0000313" key="4">
    <source>
        <dbReference type="Proteomes" id="UP001620295"/>
    </source>
</evidence>
<dbReference type="InterPro" id="IPR012338">
    <property type="entry name" value="Beta-lactam/transpept-like"/>
</dbReference>
<dbReference type="PANTHER" id="PTHR46825:SF7">
    <property type="entry name" value="D-ALANYL-D-ALANINE CARBOXYPEPTIDASE"/>
    <property type="match status" value="1"/>
</dbReference>
<feature type="domain" description="Beta-lactamase-related" evidence="2">
    <location>
        <begin position="51"/>
        <end position="383"/>
    </location>
</feature>
<dbReference type="RefSeq" id="WP_404746547.1">
    <property type="nucleotide sequence ID" value="NZ_JBJDQH010000005.1"/>
</dbReference>
<gene>
    <name evidence="3" type="ORF">ACI2L5_17210</name>
</gene>
<name>A0ABW8LL57_9ACTN</name>
<dbReference type="SUPFAM" id="SSF56601">
    <property type="entry name" value="beta-lactamase/transpeptidase-like"/>
    <property type="match status" value="1"/>
</dbReference>
<organism evidence="3 4">
    <name type="scientific">Streptomyces milbemycinicus</name>
    <dbReference type="NCBI Taxonomy" id="476552"/>
    <lineage>
        <taxon>Bacteria</taxon>
        <taxon>Bacillati</taxon>
        <taxon>Actinomycetota</taxon>
        <taxon>Actinomycetes</taxon>
        <taxon>Kitasatosporales</taxon>
        <taxon>Streptomycetaceae</taxon>
        <taxon>Streptomyces</taxon>
    </lineage>
</organism>
<dbReference type="EMBL" id="JBJDQH010000005">
    <property type="protein sequence ID" value="MFK4266660.1"/>
    <property type="molecule type" value="Genomic_DNA"/>
</dbReference>
<dbReference type="Gene3D" id="3.40.710.10">
    <property type="entry name" value="DD-peptidase/beta-lactamase superfamily"/>
    <property type="match status" value="1"/>
</dbReference>